<keyword evidence="1" id="KW-0472">Membrane</keyword>
<proteinExistence type="predicted"/>
<keyword evidence="1" id="KW-0812">Transmembrane</keyword>
<dbReference type="EMBL" id="UAUU01000011">
    <property type="protein sequence ID" value="SPZ92128.1"/>
    <property type="molecule type" value="Genomic_DNA"/>
</dbReference>
<evidence type="ECO:0000313" key="3">
    <source>
        <dbReference type="Proteomes" id="UP000251241"/>
    </source>
</evidence>
<reference evidence="2 3" key="1">
    <citation type="submission" date="2018-06" db="EMBL/GenBank/DDBJ databases">
        <authorList>
            <consortium name="Pathogen Informatics"/>
            <person name="Doyle S."/>
        </authorList>
    </citation>
    <scope>NUCLEOTIDE SEQUENCE [LARGE SCALE GENOMIC DNA]</scope>
    <source>
        <strain evidence="2 3">NCTC11343</strain>
    </source>
</reference>
<keyword evidence="1" id="KW-1133">Transmembrane helix</keyword>
<dbReference type="AlphaFoldDB" id="A0A2X2JE31"/>
<sequence>MFKKTTSNKSESSVWKEIGSEFSRYTVHLRKCVMSKLGTYPKQVFMFMVLCILISICCFFMLPRQKEVKMVKNPKLSAPIADGMGNIFGSISDLKEVLELQAVLEGLSKKDNLDKQDSMILIQIKDRLLSLGNYNAKDSIAKD</sequence>
<name>A0A2X2JE31_SPHMU</name>
<accession>A0A2X2JE31</accession>
<evidence type="ECO:0000313" key="2">
    <source>
        <dbReference type="EMBL" id="SPZ92128.1"/>
    </source>
</evidence>
<feature type="transmembrane region" description="Helical" evidence="1">
    <location>
        <begin position="44"/>
        <end position="62"/>
    </location>
</feature>
<evidence type="ECO:0000256" key="1">
    <source>
        <dbReference type="SAM" id="Phobius"/>
    </source>
</evidence>
<gene>
    <name evidence="2" type="ORF">NCTC11343_04182</name>
</gene>
<dbReference type="Proteomes" id="UP000251241">
    <property type="component" value="Unassembled WGS sequence"/>
</dbReference>
<protein>
    <submittedName>
        <fullName evidence="2">Uncharacterized protein</fullName>
    </submittedName>
</protein>
<organism evidence="2 3">
    <name type="scientific">Sphingobacterium multivorum</name>
    <dbReference type="NCBI Taxonomy" id="28454"/>
    <lineage>
        <taxon>Bacteria</taxon>
        <taxon>Pseudomonadati</taxon>
        <taxon>Bacteroidota</taxon>
        <taxon>Sphingobacteriia</taxon>
        <taxon>Sphingobacteriales</taxon>
        <taxon>Sphingobacteriaceae</taxon>
        <taxon>Sphingobacterium</taxon>
    </lineage>
</organism>